<evidence type="ECO:0000313" key="7">
    <source>
        <dbReference type="Proteomes" id="UP001589773"/>
    </source>
</evidence>
<dbReference type="CDD" id="cd01949">
    <property type="entry name" value="GGDEF"/>
    <property type="match status" value="1"/>
</dbReference>
<evidence type="ECO:0000259" key="3">
    <source>
        <dbReference type="PROSITE" id="PS50113"/>
    </source>
</evidence>
<dbReference type="Pfam" id="PF00563">
    <property type="entry name" value="EAL"/>
    <property type="match status" value="1"/>
</dbReference>
<feature type="domain" description="GGDEF" evidence="5">
    <location>
        <begin position="370"/>
        <end position="503"/>
    </location>
</feature>
<feature type="domain" description="PAS" evidence="2">
    <location>
        <begin position="213"/>
        <end position="260"/>
    </location>
</feature>
<dbReference type="InterPro" id="IPR035965">
    <property type="entry name" value="PAS-like_dom_sf"/>
</dbReference>
<feature type="domain" description="PAS" evidence="2">
    <location>
        <begin position="108"/>
        <end position="153"/>
    </location>
</feature>
<dbReference type="InterPro" id="IPR001610">
    <property type="entry name" value="PAC"/>
</dbReference>
<gene>
    <name evidence="6" type="ORF">ACFFJK_21250</name>
</gene>
<accession>A0ABV6FLM1</accession>
<dbReference type="SUPFAM" id="SSF55785">
    <property type="entry name" value="PYP-like sensor domain (PAS domain)"/>
    <property type="match status" value="2"/>
</dbReference>
<evidence type="ECO:0000256" key="1">
    <source>
        <dbReference type="SAM" id="MobiDB-lite"/>
    </source>
</evidence>
<dbReference type="InterPro" id="IPR000014">
    <property type="entry name" value="PAS"/>
</dbReference>
<protein>
    <submittedName>
        <fullName evidence="6">Bifunctional diguanylate cyclase/phosphodiesterase</fullName>
    </submittedName>
</protein>
<dbReference type="Proteomes" id="UP001589773">
    <property type="component" value="Unassembled WGS sequence"/>
</dbReference>
<dbReference type="PROSITE" id="PS50887">
    <property type="entry name" value="GGDEF"/>
    <property type="match status" value="1"/>
</dbReference>
<evidence type="ECO:0000259" key="2">
    <source>
        <dbReference type="PROSITE" id="PS50112"/>
    </source>
</evidence>
<name>A0ABV6FLM1_9BURK</name>
<dbReference type="NCBIfam" id="TIGR00254">
    <property type="entry name" value="GGDEF"/>
    <property type="match status" value="1"/>
</dbReference>
<dbReference type="InterPro" id="IPR000160">
    <property type="entry name" value="GGDEF_dom"/>
</dbReference>
<dbReference type="Gene3D" id="3.30.450.20">
    <property type="entry name" value="PAS domain"/>
    <property type="match status" value="2"/>
</dbReference>
<dbReference type="InterPro" id="IPR001633">
    <property type="entry name" value="EAL_dom"/>
</dbReference>
<dbReference type="SMART" id="SM00086">
    <property type="entry name" value="PAC"/>
    <property type="match status" value="2"/>
</dbReference>
<sequence>MSEQVPDQPAVPEGPGGAGATPFSPRSSGASGRLKGAVDAVAAAIPALQAVRPEAPHGMRHEAGPGGPGHDVPAGSLNFDGPGREALDWLYRFVTAIEQVPAVAVHSMDANGVVRFWNYACSQLFGIPASHALGRPFRELVSHLEHQEEFDTLIATIWRDGSTPAPRDWQVETAAGRRLWLHSNHFPVKRDGITQQVFCMEVDITVRKEAESNLMQAARVFENAHEAIIVMDAEYRVQAVNQAFTSITGFSAAEIIGTTLASLPWNDGEHGFYETVWPQLDGNNHWQGELAGVRKNGERYPAWVAVTTIRDPEGDVSNYMAMLSDISERKRAEEQVRHQAEHDALTGLPNRVLFLDRMQQALATWRRQRDRFAVLFLDLDRFKAINDSHGHKVGDAVLREVAARLTGCVRRVDTISRLGGDEFVVLLADIGGADQAAHVAGAIMQAVARPIEAAGQAFTLSVSIGIAICPTDGADVDTLMHHADVAMYHAKQSGRDSFQFFSPEMNAHVVERGEMEKRLRHALDAGEFVLEYQPEFDVASGRITGVEALIRWRHPERGLLLPHAFLPAAEECGLIVPIGEWVLREACRQARAWRDEGHPVTVAVNLSDIQFSHARLLDVVDAALAHSGLAPSCLDLEITEGAIMRSDANLDATVAALRQRGVQLTIDRFGTGLSSLSSLRRFPLSRLKIDRSFVSDIESDPEDAAMIPAIIAMARSLRLRVVAEGVETEEQLRFLRQHGCDEYQGFYAAGASARPDFNPAPG</sequence>
<dbReference type="InterPro" id="IPR000700">
    <property type="entry name" value="PAS-assoc_C"/>
</dbReference>
<feature type="region of interest" description="Disordered" evidence="1">
    <location>
        <begin position="1"/>
        <end position="34"/>
    </location>
</feature>
<organism evidence="6 7">
    <name type="scientific">Massilia consociata</name>
    <dbReference type="NCBI Taxonomy" id="760117"/>
    <lineage>
        <taxon>Bacteria</taxon>
        <taxon>Pseudomonadati</taxon>
        <taxon>Pseudomonadota</taxon>
        <taxon>Betaproteobacteria</taxon>
        <taxon>Burkholderiales</taxon>
        <taxon>Oxalobacteraceae</taxon>
        <taxon>Telluria group</taxon>
        <taxon>Massilia</taxon>
    </lineage>
</organism>
<proteinExistence type="predicted"/>
<dbReference type="Pfam" id="PF00990">
    <property type="entry name" value="GGDEF"/>
    <property type="match status" value="1"/>
</dbReference>
<dbReference type="Pfam" id="PF08448">
    <property type="entry name" value="PAS_4"/>
    <property type="match status" value="1"/>
</dbReference>
<dbReference type="InterPro" id="IPR029787">
    <property type="entry name" value="Nucleotide_cyclase"/>
</dbReference>
<dbReference type="PROSITE" id="PS50113">
    <property type="entry name" value="PAC"/>
    <property type="match status" value="1"/>
</dbReference>
<keyword evidence="7" id="KW-1185">Reference proteome</keyword>
<dbReference type="SUPFAM" id="SSF55073">
    <property type="entry name" value="Nucleotide cyclase"/>
    <property type="match status" value="1"/>
</dbReference>
<dbReference type="InterPro" id="IPR052155">
    <property type="entry name" value="Biofilm_reg_signaling"/>
</dbReference>
<dbReference type="Pfam" id="PF00989">
    <property type="entry name" value="PAS"/>
    <property type="match status" value="1"/>
</dbReference>
<dbReference type="SUPFAM" id="SSF141868">
    <property type="entry name" value="EAL domain-like"/>
    <property type="match status" value="1"/>
</dbReference>
<dbReference type="InterPro" id="IPR035919">
    <property type="entry name" value="EAL_sf"/>
</dbReference>
<dbReference type="RefSeq" id="WP_379681676.1">
    <property type="nucleotide sequence ID" value="NZ_JBHLWP010000022.1"/>
</dbReference>
<dbReference type="NCBIfam" id="TIGR00229">
    <property type="entry name" value="sensory_box"/>
    <property type="match status" value="2"/>
</dbReference>
<dbReference type="SMART" id="SM00052">
    <property type="entry name" value="EAL"/>
    <property type="match status" value="1"/>
</dbReference>
<dbReference type="CDD" id="cd00130">
    <property type="entry name" value="PAS"/>
    <property type="match status" value="2"/>
</dbReference>
<evidence type="ECO:0000259" key="4">
    <source>
        <dbReference type="PROSITE" id="PS50883"/>
    </source>
</evidence>
<reference evidence="6 7" key="1">
    <citation type="submission" date="2024-09" db="EMBL/GenBank/DDBJ databases">
        <authorList>
            <person name="Sun Q."/>
            <person name="Mori K."/>
        </authorList>
    </citation>
    <scope>NUCLEOTIDE SEQUENCE [LARGE SCALE GENOMIC DNA]</scope>
    <source>
        <strain evidence="6 7">CCM 7792</strain>
    </source>
</reference>
<dbReference type="PROSITE" id="PS50112">
    <property type="entry name" value="PAS"/>
    <property type="match status" value="2"/>
</dbReference>
<dbReference type="InterPro" id="IPR043128">
    <property type="entry name" value="Rev_trsase/Diguanyl_cyclase"/>
</dbReference>
<dbReference type="EMBL" id="JBHLWP010000022">
    <property type="protein sequence ID" value="MFC0254424.1"/>
    <property type="molecule type" value="Genomic_DNA"/>
</dbReference>
<dbReference type="Gene3D" id="3.20.20.450">
    <property type="entry name" value="EAL domain"/>
    <property type="match status" value="1"/>
</dbReference>
<dbReference type="InterPro" id="IPR013767">
    <property type="entry name" value="PAS_fold"/>
</dbReference>
<dbReference type="PANTHER" id="PTHR44757:SF2">
    <property type="entry name" value="BIOFILM ARCHITECTURE MAINTENANCE PROTEIN MBAA"/>
    <property type="match status" value="1"/>
</dbReference>
<evidence type="ECO:0000259" key="5">
    <source>
        <dbReference type="PROSITE" id="PS50887"/>
    </source>
</evidence>
<dbReference type="Gene3D" id="3.30.70.270">
    <property type="match status" value="1"/>
</dbReference>
<feature type="domain" description="EAL" evidence="4">
    <location>
        <begin position="512"/>
        <end position="762"/>
    </location>
</feature>
<dbReference type="SMART" id="SM00091">
    <property type="entry name" value="PAS"/>
    <property type="match status" value="2"/>
</dbReference>
<dbReference type="PROSITE" id="PS50883">
    <property type="entry name" value="EAL"/>
    <property type="match status" value="1"/>
</dbReference>
<dbReference type="InterPro" id="IPR013656">
    <property type="entry name" value="PAS_4"/>
</dbReference>
<dbReference type="PANTHER" id="PTHR44757">
    <property type="entry name" value="DIGUANYLATE CYCLASE DGCP"/>
    <property type="match status" value="1"/>
</dbReference>
<feature type="domain" description="PAC" evidence="3">
    <location>
        <begin position="286"/>
        <end position="338"/>
    </location>
</feature>
<comment type="caution">
    <text evidence="6">The sequence shown here is derived from an EMBL/GenBank/DDBJ whole genome shotgun (WGS) entry which is preliminary data.</text>
</comment>
<dbReference type="CDD" id="cd01948">
    <property type="entry name" value="EAL"/>
    <property type="match status" value="1"/>
</dbReference>
<evidence type="ECO:0000313" key="6">
    <source>
        <dbReference type="EMBL" id="MFC0254424.1"/>
    </source>
</evidence>
<dbReference type="SMART" id="SM00267">
    <property type="entry name" value="GGDEF"/>
    <property type="match status" value="1"/>
</dbReference>